<dbReference type="Proteomes" id="UP001321749">
    <property type="component" value="Unassembled WGS sequence"/>
</dbReference>
<accession>A0AAV9HFX2</accession>
<keyword evidence="3" id="KW-1185">Reference proteome</keyword>
<dbReference type="AlphaFoldDB" id="A0AAV9HFX2"/>
<gene>
    <name evidence="2" type="ORF">QBC42DRAFT_274181</name>
</gene>
<evidence type="ECO:0000313" key="2">
    <source>
        <dbReference type="EMBL" id="KAK4459573.1"/>
    </source>
</evidence>
<evidence type="ECO:0000259" key="1">
    <source>
        <dbReference type="Pfam" id="PF00975"/>
    </source>
</evidence>
<protein>
    <submittedName>
        <fullName evidence="2">Alpha/Beta hydrolase protein</fullName>
    </submittedName>
</protein>
<sequence length="270" mass="29812">MFDTNPSLIQDGPQHTHIWAPKPTPLILIHDGGGTIFSYYCLDTLSPARPLYGIANPHYHSGESFEGGIPQMARHYLSLIRSTFPSGGEVLLGGWSLGGLISLAIAELARGTDLKVVGIVMVDSVCPIGADPEKMRKAVRHGVAWGESTREDTKEKVLRCFSEAFRMVNEWELPEWGDDRWGAKPPPVVLLRAKEWVPVPEEAEGGGAVSRVDLHRNDRLLGWGGYRKDLVRKVVDIPGHHFNIFAMGNNLDVVSQEIGKACVELEKFGR</sequence>
<dbReference type="InterPro" id="IPR001031">
    <property type="entry name" value="Thioesterase"/>
</dbReference>
<proteinExistence type="predicted"/>
<organism evidence="2 3">
    <name type="scientific">Cladorrhinum samala</name>
    <dbReference type="NCBI Taxonomy" id="585594"/>
    <lineage>
        <taxon>Eukaryota</taxon>
        <taxon>Fungi</taxon>
        <taxon>Dikarya</taxon>
        <taxon>Ascomycota</taxon>
        <taxon>Pezizomycotina</taxon>
        <taxon>Sordariomycetes</taxon>
        <taxon>Sordariomycetidae</taxon>
        <taxon>Sordariales</taxon>
        <taxon>Podosporaceae</taxon>
        <taxon>Cladorrhinum</taxon>
    </lineage>
</organism>
<keyword evidence="2" id="KW-0378">Hydrolase</keyword>
<reference evidence="2" key="2">
    <citation type="submission" date="2023-06" db="EMBL/GenBank/DDBJ databases">
        <authorList>
            <consortium name="Lawrence Berkeley National Laboratory"/>
            <person name="Mondo S.J."/>
            <person name="Hensen N."/>
            <person name="Bonometti L."/>
            <person name="Westerberg I."/>
            <person name="Brannstrom I.O."/>
            <person name="Guillou S."/>
            <person name="Cros-Aarteil S."/>
            <person name="Calhoun S."/>
            <person name="Haridas S."/>
            <person name="Kuo A."/>
            <person name="Pangilinan J."/>
            <person name="Riley R."/>
            <person name="Labutti K."/>
            <person name="Andreopoulos B."/>
            <person name="Lipzen A."/>
            <person name="Chen C."/>
            <person name="Yanf M."/>
            <person name="Daum C."/>
            <person name="Ng V."/>
            <person name="Clum A."/>
            <person name="Steindorff A."/>
            <person name="Ohm R."/>
            <person name="Martin F."/>
            <person name="Silar P."/>
            <person name="Natvig D."/>
            <person name="Lalanne C."/>
            <person name="Gautier V."/>
            <person name="Ament-Velasquez S.L."/>
            <person name="Kruys A."/>
            <person name="Hutchinson M.I."/>
            <person name="Powell A.J."/>
            <person name="Barry K."/>
            <person name="Miller A.N."/>
            <person name="Grigoriev I.V."/>
            <person name="Debuchy R."/>
            <person name="Gladieux P."/>
            <person name="Thoren M.H."/>
            <person name="Johannesson H."/>
        </authorList>
    </citation>
    <scope>NUCLEOTIDE SEQUENCE</scope>
    <source>
        <strain evidence="2">PSN324</strain>
    </source>
</reference>
<name>A0AAV9HFX2_9PEZI</name>
<dbReference type="GO" id="GO:0016787">
    <property type="term" value="F:hydrolase activity"/>
    <property type="evidence" value="ECO:0007669"/>
    <property type="project" value="UniProtKB-KW"/>
</dbReference>
<dbReference type="EMBL" id="MU865033">
    <property type="protein sequence ID" value="KAK4459573.1"/>
    <property type="molecule type" value="Genomic_DNA"/>
</dbReference>
<reference evidence="2" key="1">
    <citation type="journal article" date="2023" name="Mol. Phylogenet. Evol.">
        <title>Genome-scale phylogeny and comparative genomics of the fungal order Sordariales.</title>
        <authorList>
            <person name="Hensen N."/>
            <person name="Bonometti L."/>
            <person name="Westerberg I."/>
            <person name="Brannstrom I.O."/>
            <person name="Guillou S."/>
            <person name="Cros-Aarteil S."/>
            <person name="Calhoun S."/>
            <person name="Haridas S."/>
            <person name="Kuo A."/>
            <person name="Mondo S."/>
            <person name="Pangilinan J."/>
            <person name="Riley R."/>
            <person name="LaButti K."/>
            <person name="Andreopoulos B."/>
            <person name="Lipzen A."/>
            <person name="Chen C."/>
            <person name="Yan M."/>
            <person name="Daum C."/>
            <person name="Ng V."/>
            <person name="Clum A."/>
            <person name="Steindorff A."/>
            <person name="Ohm R.A."/>
            <person name="Martin F."/>
            <person name="Silar P."/>
            <person name="Natvig D.O."/>
            <person name="Lalanne C."/>
            <person name="Gautier V."/>
            <person name="Ament-Velasquez S.L."/>
            <person name="Kruys A."/>
            <person name="Hutchinson M.I."/>
            <person name="Powell A.J."/>
            <person name="Barry K."/>
            <person name="Miller A.N."/>
            <person name="Grigoriev I.V."/>
            <person name="Debuchy R."/>
            <person name="Gladieux P."/>
            <person name="Hiltunen Thoren M."/>
            <person name="Johannesson H."/>
        </authorList>
    </citation>
    <scope>NUCLEOTIDE SEQUENCE</scope>
    <source>
        <strain evidence="2">PSN324</strain>
    </source>
</reference>
<evidence type="ECO:0000313" key="3">
    <source>
        <dbReference type="Proteomes" id="UP001321749"/>
    </source>
</evidence>
<dbReference type="Gene3D" id="3.40.50.1820">
    <property type="entry name" value="alpha/beta hydrolase"/>
    <property type="match status" value="1"/>
</dbReference>
<dbReference type="Pfam" id="PF00975">
    <property type="entry name" value="Thioesterase"/>
    <property type="match status" value="1"/>
</dbReference>
<dbReference type="SUPFAM" id="SSF53474">
    <property type="entry name" value="alpha/beta-Hydrolases"/>
    <property type="match status" value="1"/>
</dbReference>
<comment type="caution">
    <text evidence="2">The sequence shown here is derived from an EMBL/GenBank/DDBJ whole genome shotgun (WGS) entry which is preliminary data.</text>
</comment>
<dbReference type="InterPro" id="IPR029058">
    <property type="entry name" value="AB_hydrolase_fold"/>
</dbReference>
<feature type="domain" description="Thioesterase" evidence="1">
    <location>
        <begin position="25"/>
        <end position="137"/>
    </location>
</feature>